<feature type="chain" id="PRO_5043943536" evidence="1">
    <location>
        <begin position="20"/>
        <end position="115"/>
    </location>
</feature>
<evidence type="ECO:0000256" key="1">
    <source>
        <dbReference type="SAM" id="SignalP"/>
    </source>
</evidence>
<evidence type="ECO:0000313" key="2">
    <source>
        <dbReference type="EMBL" id="GFN89728.1"/>
    </source>
</evidence>
<proteinExistence type="predicted"/>
<organism evidence="2 3">
    <name type="scientific">Plakobranchus ocellatus</name>
    <dbReference type="NCBI Taxonomy" id="259542"/>
    <lineage>
        <taxon>Eukaryota</taxon>
        <taxon>Metazoa</taxon>
        <taxon>Spiralia</taxon>
        <taxon>Lophotrochozoa</taxon>
        <taxon>Mollusca</taxon>
        <taxon>Gastropoda</taxon>
        <taxon>Heterobranchia</taxon>
        <taxon>Euthyneura</taxon>
        <taxon>Panpulmonata</taxon>
        <taxon>Sacoglossa</taxon>
        <taxon>Placobranchoidea</taxon>
        <taxon>Plakobranchidae</taxon>
        <taxon>Plakobranchus</taxon>
    </lineage>
</organism>
<reference evidence="2 3" key="1">
    <citation type="journal article" date="2021" name="Elife">
        <title>Chloroplast acquisition without the gene transfer in kleptoplastic sea slugs, Plakobranchus ocellatus.</title>
        <authorList>
            <person name="Maeda T."/>
            <person name="Takahashi S."/>
            <person name="Yoshida T."/>
            <person name="Shimamura S."/>
            <person name="Takaki Y."/>
            <person name="Nagai Y."/>
            <person name="Toyoda A."/>
            <person name="Suzuki Y."/>
            <person name="Arimoto A."/>
            <person name="Ishii H."/>
            <person name="Satoh N."/>
            <person name="Nishiyama T."/>
            <person name="Hasebe M."/>
            <person name="Maruyama T."/>
            <person name="Minagawa J."/>
            <person name="Obokata J."/>
            <person name="Shigenobu S."/>
        </authorList>
    </citation>
    <scope>NUCLEOTIDE SEQUENCE [LARGE SCALE GENOMIC DNA]</scope>
</reference>
<gene>
    <name evidence="2" type="ORF">PoB_001623400</name>
</gene>
<evidence type="ECO:0000313" key="3">
    <source>
        <dbReference type="Proteomes" id="UP000735302"/>
    </source>
</evidence>
<keyword evidence="3" id="KW-1185">Reference proteome</keyword>
<sequence>MDFFLTTWLFSVTFLPASSREISHFECLRFKGDPWLSDQQILIGSWHGKTWVYVKQAAGPAVDGKQFIIQIPCNDPVDFHQTSITIKRQNVSDGGKILILPLTLNSGMERRYSRV</sequence>
<comment type="caution">
    <text evidence="2">The sequence shown here is derived from an EMBL/GenBank/DDBJ whole genome shotgun (WGS) entry which is preliminary data.</text>
</comment>
<protein>
    <submittedName>
        <fullName evidence="2">Uncharacterized protein</fullName>
    </submittedName>
</protein>
<name>A0AAV3Z359_9GAST</name>
<keyword evidence="1" id="KW-0732">Signal</keyword>
<dbReference type="AlphaFoldDB" id="A0AAV3Z359"/>
<dbReference type="EMBL" id="BLXT01001947">
    <property type="protein sequence ID" value="GFN89728.1"/>
    <property type="molecule type" value="Genomic_DNA"/>
</dbReference>
<dbReference type="Proteomes" id="UP000735302">
    <property type="component" value="Unassembled WGS sequence"/>
</dbReference>
<accession>A0AAV3Z359</accession>
<feature type="signal peptide" evidence="1">
    <location>
        <begin position="1"/>
        <end position="19"/>
    </location>
</feature>